<dbReference type="Proteomes" id="UP000309340">
    <property type="component" value="Unassembled WGS sequence"/>
</dbReference>
<dbReference type="PANTHER" id="PTHR31465:SF9">
    <property type="entry name" value="SPHINGOID LONG-CHAIN BASE TRANSPORTER RSB1"/>
    <property type="match status" value="1"/>
</dbReference>
<name>A0A4U0XY02_9PEZI</name>
<evidence type="ECO:0008006" key="9">
    <source>
        <dbReference type="Google" id="ProtNLM"/>
    </source>
</evidence>
<evidence type="ECO:0000256" key="4">
    <source>
        <dbReference type="ARBA" id="ARBA00023136"/>
    </source>
</evidence>
<dbReference type="InterPro" id="IPR007568">
    <property type="entry name" value="RTA1"/>
</dbReference>
<keyword evidence="4 6" id="KW-0472">Membrane</keyword>
<dbReference type="Pfam" id="PF04479">
    <property type="entry name" value="RTA1"/>
    <property type="match status" value="1"/>
</dbReference>
<accession>A0A4U0XY02</accession>
<evidence type="ECO:0000313" key="7">
    <source>
        <dbReference type="EMBL" id="TKA82882.1"/>
    </source>
</evidence>
<organism evidence="7 8">
    <name type="scientific">Friedmanniomyces simplex</name>
    <dbReference type="NCBI Taxonomy" id="329884"/>
    <lineage>
        <taxon>Eukaryota</taxon>
        <taxon>Fungi</taxon>
        <taxon>Dikarya</taxon>
        <taxon>Ascomycota</taxon>
        <taxon>Pezizomycotina</taxon>
        <taxon>Dothideomycetes</taxon>
        <taxon>Dothideomycetidae</taxon>
        <taxon>Mycosphaerellales</taxon>
        <taxon>Teratosphaeriaceae</taxon>
        <taxon>Friedmanniomyces</taxon>
    </lineage>
</organism>
<feature type="transmembrane region" description="Helical" evidence="6">
    <location>
        <begin position="171"/>
        <end position="192"/>
    </location>
</feature>
<proteinExistence type="predicted"/>
<gene>
    <name evidence="7" type="ORF">B0A55_01174</name>
</gene>
<feature type="transmembrane region" description="Helical" evidence="6">
    <location>
        <begin position="122"/>
        <end position="150"/>
    </location>
</feature>
<evidence type="ECO:0000256" key="1">
    <source>
        <dbReference type="ARBA" id="ARBA00004141"/>
    </source>
</evidence>
<keyword evidence="3 6" id="KW-1133">Transmembrane helix</keyword>
<feature type="transmembrane region" description="Helical" evidence="6">
    <location>
        <begin position="89"/>
        <end position="110"/>
    </location>
</feature>
<evidence type="ECO:0000256" key="5">
    <source>
        <dbReference type="SAM" id="MobiDB-lite"/>
    </source>
</evidence>
<dbReference type="GO" id="GO:0005886">
    <property type="term" value="C:plasma membrane"/>
    <property type="evidence" value="ECO:0007669"/>
    <property type="project" value="TreeGrafter"/>
</dbReference>
<feature type="region of interest" description="Disordered" evidence="5">
    <location>
        <begin position="262"/>
        <end position="281"/>
    </location>
</feature>
<reference evidence="7 8" key="1">
    <citation type="submission" date="2017-03" db="EMBL/GenBank/DDBJ databases">
        <title>Genomes of endolithic fungi from Antarctica.</title>
        <authorList>
            <person name="Coleine C."/>
            <person name="Masonjones S."/>
            <person name="Stajich J.E."/>
        </authorList>
    </citation>
    <scope>NUCLEOTIDE SEQUENCE [LARGE SCALE GENOMIC DNA]</scope>
    <source>
        <strain evidence="7 8">CCFEE 5184</strain>
    </source>
</reference>
<dbReference type="EMBL" id="NAJQ01000022">
    <property type="protein sequence ID" value="TKA82882.1"/>
    <property type="molecule type" value="Genomic_DNA"/>
</dbReference>
<dbReference type="AlphaFoldDB" id="A0A4U0XY02"/>
<feature type="transmembrane region" description="Helical" evidence="6">
    <location>
        <begin position="12"/>
        <end position="33"/>
    </location>
</feature>
<dbReference type="GO" id="GO:0000324">
    <property type="term" value="C:fungal-type vacuole"/>
    <property type="evidence" value="ECO:0007669"/>
    <property type="project" value="TreeGrafter"/>
</dbReference>
<evidence type="ECO:0000313" key="8">
    <source>
        <dbReference type="Proteomes" id="UP000309340"/>
    </source>
</evidence>
<comment type="caution">
    <text evidence="7">The sequence shown here is derived from an EMBL/GenBank/DDBJ whole genome shotgun (WGS) entry which is preliminary data.</text>
</comment>
<keyword evidence="2 6" id="KW-0812">Transmembrane</keyword>
<feature type="transmembrane region" description="Helical" evidence="6">
    <location>
        <begin position="48"/>
        <end position="77"/>
    </location>
</feature>
<feature type="transmembrane region" description="Helical" evidence="6">
    <location>
        <begin position="212"/>
        <end position="230"/>
    </location>
</feature>
<dbReference type="STRING" id="329884.A0A4U0XY02"/>
<sequence>MILPQVGLGVYYKTWGFMSSMIIGLALEVLGYASRVQIHDNPFGSNPFLLYLITLTIAPVFIAAAIYLCLTRIIVLYGQSVSRVAPRTIAIAFMVSDFLSLLLQAVGGAIADTAITKSTSQIGIDIMIAGLVLQAISLAAFLSFVADFAWRCHRGVVNQDPDSQRTRGRMLFKASMAGLLLATVVILIRSIFRAAELWGGFAGNLWNNETDFLVLDGAMIALASVCLAALHPGAAFGGQWNAANWSFRAKKTVAEVKAEKSASTSSSSSLRLWRKKGGSGS</sequence>
<feature type="compositionally biased region" description="Basic residues" evidence="5">
    <location>
        <begin position="272"/>
        <end position="281"/>
    </location>
</feature>
<dbReference type="OrthoDB" id="4521223at2759"/>
<evidence type="ECO:0000256" key="3">
    <source>
        <dbReference type="ARBA" id="ARBA00022989"/>
    </source>
</evidence>
<dbReference type="PANTHER" id="PTHR31465">
    <property type="entry name" value="PROTEIN RTA1-RELATED"/>
    <property type="match status" value="1"/>
</dbReference>
<comment type="subcellular location">
    <subcellularLocation>
        <location evidence="1">Membrane</location>
        <topology evidence="1">Multi-pass membrane protein</topology>
    </subcellularLocation>
</comment>
<evidence type="ECO:0000256" key="2">
    <source>
        <dbReference type="ARBA" id="ARBA00022692"/>
    </source>
</evidence>
<evidence type="ECO:0000256" key="6">
    <source>
        <dbReference type="SAM" id="Phobius"/>
    </source>
</evidence>
<protein>
    <recommendedName>
        <fullName evidence="9">Sphingoid long-chain base transporter RSB1</fullName>
    </recommendedName>
</protein>
<keyword evidence="8" id="KW-1185">Reference proteome</keyword>